<feature type="transmembrane region" description="Helical" evidence="2">
    <location>
        <begin position="33"/>
        <end position="53"/>
    </location>
</feature>
<evidence type="ECO:0000313" key="3">
    <source>
        <dbReference type="EMBL" id="MFC6954624.1"/>
    </source>
</evidence>
<keyword evidence="4" id="KW-1185">Reference proteome</keyword>
<reference evidence="3 4" key="1">
    <citation type="journal article" date="2019" name="Int. J. Syst. Evol. Microbiol.">
        <title>The Global Catalogue of Microorganisms (GCM) 10K type strain sequencing project: providing services to taxonomists for standard genome sequencing and annotation.</title>
        <authorList>
            <consortium name="The Broad Institute Genomics Platform"/>
            <consortium name="The Broad Institute Genome Sequencing Center for Infectious Disease"/>
            <person name="Wu L."/>
            <person name="Ma J."/>
        </authorList>
    </citation>
    <scope>NUCLEOTIDE SEQUENCE [LARGE SCALE GENOMIC DNA]</scope>
    <source>
        <strain evidence="3 4">GX26</strain>
    </source>
</reference>
<feature type="compositionally biased region" description="Basic and acidic residues" evidence="1">
    <location>
        <begin position="9"/>
        <end position="27"/>
    </location>
</feature>
<gene>
    <name evidence="3" type="ORF">ACFQGB_17300</name>
</gene>
<evidence type="ECO:0000256" key="2">
    <source>
        <dbReference type="SAM" id="Phobius"/>
    </source>
</evidence>
<protein>
    <submittedName>
        <fullName evidence="3">Uncharacterized protein</fullName>
    </submittedName>
</protein>
<keyword evidence="2" id="KW-0812">Transmembrane</keyword>
<evidence type="ECO:0000313" key="4">
    <source>
        <dbReference type="Proteomes" id="UP001596395"/>
    </source>
</evidence>
<accession>A0ABD5VMA9</accession>
<keyword evidence="2" id="KW-0472">Membrane</keyword>
<dbReference type="RefSeq" id="WP_336351562.1">
    <property type="nucleotide sequence ID" value="NZ_JAZAQL010000003.1"/>
</dbReference>
<organism evidence="3 4">
    <name type="scientific">Halorubellus litoreus</name>
    <dbReference type="NCBI Taxonomy" id="755308"/>
    <lineage>
        <taxon>Archaea</taxon>
        <taxon>Methanobacteriati</taxon>
        <taxon>Methanobacteriota</taxon>
        <taxon>Stenosarchaea group</taxon>
        <taxon>Halobacteria</taxon>
        <taxon>Halobacteriales</taxon>
        <taxon>Halorubellaceae</taxon>
        <taxon>Halorubellus</taxon>
    </lineage>
</organism>
<name>A0ABD5VMA9_9EURY</name>
<feature type="transmembrane region" description="Helical" evidence="2">
    <location>
        <begin position="96"/>
        <end position="116"/>
    </location>
</feature>
<feature type="region of interest" description="Disordered" evidence="1">
    <location>
        <begin position="1"/>
        <end position="27"/>
    </location>
</feature>
<proteinExistence type="predicted"/>
<dbReference type="AlphaFoldDB" id="A0ABD5VMA9"/>
<comment type="caution">
    <text evidence="3">The sequence shown here is derived from an EMBL/GenBank/DDBJ whole genome shotgun (WGS) entry which is preliminary data.</text>
</comment>
<dbReference type="EMBL" id="JBHSXN010000003">
    <property type="protein sequence ID" value="MFC6954624.1"/>
    <property type="molecule type" value="Genomic_DNA"/>
</dbReference>
<keyword evidence="2" id="KW-1133">Transmembrane helix</keyword>
<dbReference type="Proteomes" id="UP001596395">
    <property type="component" value="Unassembled WGS sequence"/>
</dbReference>
<feature type="transmembrane region" description="Helical" evidence="2">
    <location>
        <begin position="123"/>
        <end position="145"/>
    </location>
</feature>
<evidence type="ECO:0000256" key="1">
    <source>
        <dbReference type="SAM" id="MobiDB-lite"/>
    </source>
</evidence>
<sequence length="163" mass="16397">MTAPSNHDAQADRSTRHDDGEGSDSKRGSLARLARASAGVAAVAGVGGALYMLGAFGPVSCWTSRTSTSAGTTTVSQGCTAGIDYLFGAGGNAPVLFFWSVALLALVGVGATSAWTGRIGVTWAATVLCGIVTVIGVFSIGWFFLVPTVALLTAALARTVAAR</sequence>